<comment type="subunit">
    <text evidence="1">Self-associates forming complexes of several hundred monomers.</text>
</comment>
<comment type="function">
    <text evidence="6">Involved in transvection phenomena (= synapsis-dependent gene expression), where the synaptic pairing of chromosomes carrying genes with which zeste interacts influences the expression of these genes. Zeste binds to DNA and stimulates transcription from a nearby promoter.</text>
</comment>
<gene>
    <name evidence="11" type="primary">LOC108081443</name>
</gene>
<dbReference type="GeneID" id="108081443"/>
<dbReference type="InterPro" id="IPR028002">
    <property type="entry name" value="Myb_DNA-bind_5"/>
</dbReference>
<keyword evidence="5" id="KW-0804">Transcription</keyword>
<evidence type="ECO:0000256" key="1">
    <source>
        <dbReference type="ARBA" id="ARBA00011764"/>
    </source>
</evidence>
<feature type="compositionally biased region" description="Polar residues" evidence="8">
    <location>
        <begin position="134"/>
        <end position="152"/>
    </location>
</feature>
<evidence type="ECO:0000256" key="2">
    <source>
        <dbReference type="ARBA" id="ARBA00016807"/>
    </source>
</evidence>
<name>A0A6P4IUA2_DROKI</name>
<evidence type="ECO:0000313" key="10">
    <source>
        <dbReference type="Proteomes" id="UP001652661"/>
    </source>
</evidence>
<evidence type="ECO:0000256" key="3">
    <source>
        <dbReference type="ARBA" id="ARBA00023015"/>
    </source>
</evidence>
<keyword evidence="4" id="KW-0238">DNA-binding</keyword>
<accession>A0A6P4IUA2</accession>
<dbReference type="RefSeq" id="XP_017032120.1">
    <property type="nucleotide sequence ID" value="XM_017176631.3"/>
</dbReference>
<keyword evidence="3" id="KW-0805">Transcription regulation</keyword>
<dbReference type="AlphaFoldDB" id="A0A6P4IUA2"/>
<keyword evidence="7" id="KW-0175">Coiled coil</keyword>
<feature type="coiled-coil region" evidence="7">
    <location>
        <begin position="208"/>
        <end position="244"/>
    </location>
</feature>
<evidence type="ECO:0000256" key="5">
    <source>
        <dbReference type="ARBA" id="ARBA00023163"/>
    </source>
</evidence>
<evidence type="ECO:0000259" key="9">
    <source>
        <dbReference type="Pfam" id="PF13873"/>
    </source>
</evidence>
<reference evidence="10" key="1">
    <citation type="submission" date="2025-05" db="UniProtKB">
        <authorList>
            <consortium name="RefSeq"/>
        </authorList>
    </citation>
    <scope>NUCLEOTIDE SEQUENCE [LARGE SCALE GENOMIC DNA]</scope>
    <source>
        <strain evidence="10">14028-0561.14</strain>
    </source>
</reference>
<keyword evidence="10" id="KW-1185">Reference proteome</keyword>
<proteinExistence type="predicted"/>
<evidence type="ECO:0000256" key="7">
    <source>
        <dbReference type="SAM" id="Coils"/>
    </source>
</evidence>
<dbReference type="Pfam" id="PF13873">
    <property type="entry name" value="Myb_DNA-bind_5"/>
    <property type="match status" value="1"/>
</dbReference>
<evidence type="ECO:0000256" key="6">
    <source>
        <dbReference type="ARBA" id="ARBA00025466"/>
    </source>
</evidence>
<feature type="region of interest" description="Disordered" evidence="8">
    <location>
        <begin position="116"/>
        <end position="164"/>
    </location>
</feature>
<organism evidence="10 11">
    <name type="scientific">Drosophila kikkawai</name>
    <name type="common">Fruit fly</name>
    <dbReference type="NCBI Taxonomy" id="30033"/>
    <lineage>
        <taxon>Eukaryota</taxon>
        <taxon>Metazoa</taxon>
        <taxon>Ecdysozoa</taxon>
        <taxon>Arthropoda</taxon>
        <taxon>Hexapoda</taxon>
        <taxon>Insecta</taxon>
        <taxon>Pterygota</taxon>
        <taxon>Neoptera</taxon>
        <taxon>Endopterygota</taxon>
        <taxon>Diptera</taxon>
        <taxon>Brachycera</taxon>
        <taxon>Muscomorpha</taxon>
        <taxon>Ephydroidea</taxon>
        <taxon>Drosophilidae</taxon>
        <taxon>Drosophila</taxon>
        <taxon>Sophophora</taxon>
    </lineage>
</organism>
<feature type="domain" description="Myb/SANT-like DNA-binding" evidence="9">
    <location>
        <begin position="9"/>
        <end position="83"/>
    </location>
</feature>
<protein>
    <recommendedName>
        <fullName evidence="2">Regulatory protein zeste</fullName>
    </recommendedName>
</protein>
<sequence>MLGNVKRLRAKNFSPVEERILETLVTAYQDVIKSKTNDAVTWRRKVDTWKRIGAEFSLQSGMERPWKALREKYINTRRIRRLKGLDGSSETRSEEDLAITTVSSICEDFREGFEARNAEESSTDTNPVFKPRNLLSSGSSDAPQEQNHSEYSMPNIKDETPDDLEERLSSNALADEKMILLKLQQDYYRDENSRAAEKHKVDMEKRGIEMEQLKMQIAKEKLEMERQQIEVQSMRLKNDLLELEVLERRGRISATELKS</sequence>
<dbReference type="GO" id="GO:0003677">
    <property type="term" value="F:DNA binding"/>
    <property type="evidence" value="ECO:0007669"/>
    <property type="project" value="UniProtKB-KW"/>
</dbReference>
<evidence type="ECO:0000256" key="4">
    <source>
        <dbReference type="ARBA" id="ARBA00023125"/>
    </source>
</evidence>
<evidence type="ECO:0000256" key="8">
    <source>
        <dbReference type="SAM" id="MobiDB-lite"/>
    </source>
</evidence>
<reference evidence="11" key="2">
    <citation type="submission" date="2025-08" db="UniProtKB">
        <authorList>
            <consortium name="RefSeq"/>
        </authorList>
    </citation>
    <scope>IDENTIFICATION</scope>
    <source>
        <strain evidence="11">14028-0561.14</strain>
        <tissue evidence="11">Whole fly</tissue>
    </source>
</reference>
<dbReference type="OrthoDB" id="3066195at2759"/>
<evidence type="ECO:0000313" key="11">
    <source>
        <dbReference type="RefSeq" id="XP_017032120.1"/>
    </source>
</evidence>
<dbReference type="Proteomes" id="UP001652661">
    <property type="component" value="Chromosome 2L"/>
</dbReference>